<keyword evidence="4 7" id="KW-1133">Transmembrane helix</keyword>
<evidence type="ECO:0000256" key="5">
    <source>
        <dbReference type="ARBA" id="ARBA00023136"/>
    </source>
</evidence>
<evidence type="ECO:0000256" key="6">
    <source>
        <dbReference type="PIRSR" id="PIRSR604254-1"/>
    </source>
</evidence>
<accession>A0A9P4NU63</accession>
<name>A0A9P4NU63_9PEZI</name>
<sequence>MSLLAYHEIPEWYQDNDCVLHGYRPVSNSARACIISWGFLHNETVNIFSHLLPGLFFLAAEGLIYPYFGAHSPNATIGVTSSSYHTLMNHSMHVSNLWLRLDSVGIFFLTLGDFVSGIYMVFYCAPILQRVCWTMILTLGIGTIIILLKPKFQGRRWRTFRVCTFVGTGPSGLAPLAHGIKKFGFSQMLKQSGMPYCIGEGLLPVLGAIFYTSLKPGKFDIIGCSHQKIHLLVVLATSVQLIGIVSAFEYNYHYRTCRQVGTPAPS</sequence>
<dbReference type="GO" id="GO:0046872">
    <property type="term" value="F:metal ion binding"/>
    <property type="evidence" value="ECO:0007669"/>
    <property type="project" value="UniProtKB-KW"/>
</dbReference>
<keyword evidence="6" id="KW-0479">Metal-binding</keyword>
<organism evidence="8 9">
    <name type="scientific">Tothia fuscella</name>
    <dbReference type="NCBI Taxonomy" id="1048955"/>
    <lineage>
        <taxon>Eukaryota</taxon>
        <taxon>Fungi</taxon>
        <taxon>Dikarya</taxon>
        <taxon>Ascomycota</taxon>
        <taxon>Pezizomycotina</taxon>
        <taxon>Dothideomycetes</taxon>
        <taxon>Pleosporomycetidae</taxon>
        <taxon>Venturiales</taxon>
        <taxon>Cylindrosympodiaceae</taxon>
        <taxon>Tothia</taxon>
    </lineage>
</organism>
<feature type="transmembrane region" description="Helical" evidence="7">
    <location>
        <begin position="47"/>
        <end position="68"/>
    </location>
</feature>
<feature type="transmembrane region" description="Helical" evidence="7">
    <location>
        <begin position="127"/>
        <end position="148"/>
    </location>
</feature>
<dbReference type="PANTHER" id="PTHR20855">
    <property type="entry name" value="ADIPOR/PROGESTIN RECEPTOR-RELATED"/>
    <property type="match status" value="1"/>
</dbReference>
<dbReference type="OrthoDB" id="529367at2759"/>
<evidence type="ECO:0000313" key="8">
    <source>
        <dbReference type="EMBL" id="KAF2432295.1"/>
    </source>
</evidence>
<evidence type="ECO:0000256" key="4">
    <source>
        <dbReference type="ARBA" id="ARBA00022989"/>
    </source>
</evidence>
<gene>
    <name evidence="8" type="ORF">EJ08DRAFT_687006</name>
</gene>
<dbReference type="GO" id="GO:0016020">
    <property type="term" value="C:membrane"/>
    <property type="evidence" value="ECO:0007669"/>
    <property type="project" value="UniProtKB-SubCell"/>
</dbReference>
<keyword evidence="3 7" id="KW-0812">Transmembrane</keyword>
<dbReference type="GO" id="GO:0038023">
    <property type="term" value="F:signaling receptor activity"/>
    <property type="evidence" value="ECO:0007669"/>
    <property type="project" value="TreeGrafter"/>
</dbReference>
<comment type="similarity">
    <text evidence="2">Belongs to the ADIPOR family.</text>
</comment>
<reference evidence="8" key="1">
    <citation type="journal article" date="2020" name="Stud. Mycol.">
        <title>101 Dothideomycetes genomes: a test case for predicting lifestyles and emergence of pathogens.</title>
        <authorList>
            <person name="Haridas S."/>
            <person name="Albert R."/>
            <person name="Binder M."/>
            <person name="Bloem J."/>
            <person name="Labutti K."/>
            <person name="Salamov A."/>
            <person name="Andreopoulos B."/>
            <person name="Baker S."/>
            <person name="Barry K."/>
            <person name="Bills G."/>
            <person name="Bluhm B."/>
            <person name="Cannon C."/>
            <person name="Castanera R."/>
            <person name="Culley D."/>
            <person name="Daum C."/>
            <person name="Ezra D."/>
            <person name="Gonzalez J."/>
            <person name="Henrissat B."/>
            <person name="Kuo A."/>
            <person name="Liang C."/>
            <person name="Lipzen A."/>
            <person name="Lutzoni F."/>
            <person name="Magnuson J."/>
            <person name="Mondo S."/>
            <person name="Nolan M."/>
            <person name="Ohm R."/>
            <person name="Pangilinan J."/>
            <person name="Park H.-J."/>
            <person name="Ramirez L."/>
            <person name="Alfaro M."/>
            <person name="Sun H."/>
            <person name="Tritt A."/>
            <person name="Yoshinaga Y."/>
            <person name="Zwiers L.-H."/>
            <person name="Turgeon B."/>
            <person name="Goodwin S."/>
            <person name="Spatafora J."/>
            <person name="Crous P."/>
            <person name="Grigoriev I."/>
        </authorList>
    </citation>
    <scope>NUCLEOTIDE SEQUENCE</scope>
    <source>
        <strain evidence="8">CBS 130266</strain>
    </source>
</reference>
<feature type="transmembrane region" description="Helical" evidence="7">
    <location>
        <begin position="196"/>
        <end position="214"/>
    </location>
</feature>
<dbReference type="GO" id="GO:0006882">
    <property type="term" value="P:intracellular zinc ion homeostasis"/>
    <property type="evidence" value="ECO:0007669"/>
    <property type="project" value="TreeGrafter"/>
</dbReference>
<dbReference type="InterPro" id="IPR004254">
    <property type="entry name" value="AdipoR/HlyIII-related"/>
</dbReference>
<feature type="transmembrane region" description="Helical" evidence="7">
    <location>
        <begin position="97"/>
        <end position="121"/>
    </location>
</feature>
<keyword evidence="9" id="KW-1185">Reference proteome</keyword>
<evidence type="ECO:0000256" key="2">
    <source>
        <dbReference type="ARBA" id="ARBA00007018"/>
    </source>
</evidence>
<dbReference type="EMBL" id="MU007027">
    <property type="protein sequence ID" value="KAF2432295.1"/>
    <property type="molecule type" value="Genomic_DNA"/>
</dbReference>
<evidence type="ECO:0000313" key="9">
    <source>
        <dbReference type="Proteomes" id="UP000800235"/>
    </source>
</evidence>
<dbReference type="Pfam" id="PF03006">
    <property type="entry name" value="HlyIII"/>
    <property type="match status" value="1"/>
</dbReference>
<comment type="caution">
    <text evidence="8">The sequence shown here is derived from an EMBL/GenBank/DDBJ whole genome shotgun (WGS) entry which is preliminary data.</text>
</comment>
<dbReference type="AlphaFoldDB" id="A0A9P4NU63"/>
<feature type="transmembrane region" description="Helical" evidence="7">
    <location>
        <begin position="229"/>
        <end position="248"/>
    </location>
</feature>
<evidence type="ECO:0000256" key="1">
    <source>
        <dbReference type="ARBA" id="ARBA00004141"/>
    </source>
</evidence>
<feature type="binding site" evidence="6">
    <location>
        <position position="85"/>
    </location>
    <ligand>
        <name>Zn(2+)</name>
        <dbReference type="ChEBI" id="CHEBI:29105"/>
    </ligand>
</feature>
<keyword evidence="6" id="KW-0862">Zinc</keyword>
<dbReference type="PANTHER" id="PTHR20855:SF52">
    <property type="entry name" value="ADIPONECTIN RECEPTOR PROTEIN"/>
    <property type="match status" value="1"/>
</dbReference>
<protein>
    <submittedName>
        <fullName evidence="8">Hemolysin-III channel protein Izh2</fullName>
    </submittedName>
</protein>
<feature type="binding site" evidence="6">
    <location>
        <position position="230"/>
    </location>
    <ligand>
        <name>Zn(2+)</name>
        <dbReference type="ChEBI" id="CHEBI:29105"/>
    </ligand>
</feature>
<dbReference type="Proteomes" id="UP000800235">
    <property type="component" value="Unassembled WGS sequence"/>
</dbReference>
<evidence type="ECO:0000256" key="3">
    <source>
        <dbReference type="ARBA" id="ARBA00022692"/>
    </source>
</evidence>
<keyword evidence="5 7" id="KW-0472">Membrane</keyword>
<proteinExistence type="inferred from homology"/>
<comment type="subcellular location">
    <subcellularLocation>
        <location evidence="1">Membrane</location>
        <topology evidence="1">Multi-pass membrane protein</topology>
    </subcellularLocation>
</comment>
<feature type="binding site" evidence="6">
    <location>
        <position position="226"/>
    </location>
    <ligand>
        <name>Zn(2+)</name>
        <dbReference type="ChEBI" id="CHEBI:29105"/>
    </ligand>
</feature>
<evidence type="ECO:0000256" key="7">
    <source>
        <dbReference type="SAM" id="Phobius"/>
    </source>
</evidence>